<reference evidence="10" key="1">
    <citation type="journal article" date="2014" name="Science">
        <title>The coffee genome provides insight into the convergent evolution of caffeine biosynthesis.</title>
        <authorList>
            <person name="Denoeud F."/>
            <person name="Carretero-Paulet L."/>
            <person name="Dereeper A."/>
            <person name="Droc G."/>
            <person name="Guyot R."/>
            <person name="Pietrella M."/>
            <person name="Zheng C."/>
            <person name="Alberti A."/>
            <person name="Anthony F."/>
            <person name="Aprea G."/>
            <person name="Aury J.M."/>
            <person name="Bento P."/>
            <person name="Bernard M."/>
            <person name="Bocs S."/>
            <person name="Campa C."/>
            <person name="Cenci A."/>
            <person name="Combes M.C."/>
            <person name="Crouzillat D."/>
            <person name="Da Silva C."/>
            <person name="Daddiego L."/>
            <person name="De Bellis F."/>
            <person name="Dussert S."/>
            <person name="Garsmeur O."/>
            <person name="Gayraud T."/>
            <person name="Guignon V."/>
            <person name="Jahn K."/>
            <person name="Jamilloux V."/>
            <person name="Joet T."/>
            <person name="Labadie K."/>
            <person name="Lan T."/>
            <person name="Leclercq J."/>
            <person name="Lepelley M."/>
            <person name="Leroy T."/>
            <person name="Li L.T."/>
            <person name="Librado P."/>
            <person name="Lopez L."/>
            <person name="Munoz A."/>
            <person name="Noel B."/>
            <person name="Pallavicini A."/>
            <person name="Perrotta G."/>
            <person name="Poncet V."/>
            <person name="Pot D."/>
            <person name="Priyono X."/>
            <person name="Rigoreau M."/>
            <person name="Rouard M."/>
            <person name="Rozas J."/>
            <person name="Tranchant-Dubreuil C."/>
            <person name="VanBuren R."/>
            <person name="Zhang Q."/>
            <person name="Andrade A.C."/>
            <person name="Argout X."/>
            <person name="Bertrand B."/>
            <person name="de Kochko A."/>
            <person name="Graziosi G."/>
            <person name="Henry R.J."/>
            <person name="Jayarama X."/>
            <person name="Ming R."/>
            <person name="Nagai C."/>
            <person name="Rounsley S."/>
            <person name="Sankoff D."/>
            <person name="Giuliano G."/>
            <person name="Albert V.A."/>
            <person name="Wincker P."/>
            <person name="Lashermes P."/>
        </authorList>
    </citation>
    <scope>NUCLEOTIDE SEQUENCE [LARGE SCALE GENOMIC DNA]</scope>
    <source>
        <strain evidence="10">cv. DH200-94</strain>
    </source>
</reference>
<keyword evidence="10" id="KW-1185">Reference proteome</keyword>
<gene>
    <name evidence="9" type="ORF">GSCOC_T00026219001</name>
</gene>
<accession>A0A068TTA3</accession>
<proteinExistence type="inferred from homology"/>
<organism evidence="9 10">
    <name type="scientific">Coffea canephora</name>
    <name type="common">Robusta coffee</name>
    <dbReference type="NCBI Taxonomy" id="49390"/>
    <lineage>
        <taxon>Eukaryota</taxon>
        <taxon>Viridiplantae</taxon>
        <taxon>Streptophyta</taxon>
        <taxon>Embryophyta</taxon>
        <taxon>Tracheophyta</taxon>
        <taxon>Spermatophyta</taxon>
        <taxon>Magnoliopsida</taxon>
        <taxon>eudicotyledons</taxon>
        <taxon>Gunneridae</taxon>
        <taxon>Pentapetalae</taxon>
        <taxon>asterids</taxon>
        <taxon>lamiids</taxon>
        <taxon>Gentianales</taxon>
        <taxon>Rubiaceae</taxon>
        <taxon>Ixoroideae</taxon>
        <taxon>Gardenieae complex</taxon>
        <taxon>Bertiereae - Coffeeae clade</taxon>
        <taxon>Coffeeae</taxon>
        <taxon>Coffea</taxon>
    </lineage>
</organism>
<keyword evidence="4" id="KW-0493">Microtubule</keyword>
<feature type="region of interest" description="Disordered" evidence="7">
    <location>
        <begin position="138"/>
        <end position="171"/>
    </location>
</feature>
<dbReference type="InterPro" id="IPR027329">
    <property type="entry name" value="TPX2_C"/>
</dbReference>
<evidence type="ECO:0000259" key="8">
    <source>
        <dbReference type="Pfam" id="PF06886"/>
    </source>
</evidence>
<dbReference type="PANTHER" id="PTHR46372">
    <property type="entry name" value="PROTEIN WVD2-LIKE 3"/>
    <property type="match status" value="1"/>
</dbReference>
<feature type="region of interest" description="Disordered" evidence="7">
    <location>
        <begin position="328"/>
        <end position="358"/>
    </location>
</feature>
<evidence type="ECO:0000256" key="4">
    <source>
        <dbReference type="ARBA" id="ARBA00022701"/>
    </source>
</evidence>
<evidence type="ECO:0000256" key="6">
    <source>
        <dbReference type="SAM" id="Coils"/>
    </source>
</evidence>
<dbReference type="STRING" id="49390.A0A068TTA3"/>
<keyword evidence="5" id="KW-0206">Cytoskeleton</keyword>
<comment type="similarity">
    <text evidence="2">Belongs to the TPX2 family.</text>
</comment>
<evidence type="ECO:0000313" key="9">
    <source>
        <dbReference type="EMBL" id="CDO99169.1"/>
    </source>
</evidence>
<dbReference type="PANTHER" id="PTHR46372:SF2">
    <property type="entry name" value="PROTEIN WVD2-LIKE 3"/>
    <property type="match status" value="1"/>
</dbReference>
<evidence type="ECO:0000256" key="5">
    <source>
        <dbReference type="ARBA" id="ARBA00023212"/>
    </source>
</evidence>
<dbReference type="EMBL" id="HG739087">
    <property type="protein sequence ID" value="CDO99169.1"/>
    <property type="molecule type" value="Genomic_DNA"/>
</dbReference>
<evidence type="ECO:0000256" key="7">
    <source>
        <dbReference type="SAM" id="MobiDB-lite"/>
    </source>
</evidence>
<sequence>MPPLSFQITDQPQSTKTHTLITQKNTQTEEAILDRVSSPSPMGMEVTEICMDKEPNSVVTYSSGTPTEENDVTTNPHHVMETCGLVNGDVQSNVIEEKAEVNEYDVKECTSEKSVVSTVCHIKNVEQAVLVPKCETGAPEELKSESPEVKDDSRKTKVPAKSKTKSPSGNCKTKCTIPQPFALATAKRASFGARPVGTETDNGVATKTSKISAAVHKSGTRLIQPVSPAAQRKPLQPNNKKHPGEEDSFSVASSVLASTRKSRTTNASAPVFRCTERAERRKEFYSKLEEKHQALEAKKIQWEERTKEEKEAAIKQFRKGLLFKASPMPSFYHEGPPPKAELKKQPPTRAKSPKLGRRKSCSEAVALEKRIASLNIYRDDATISSIRRKDRVNIQIPITTQISNDEHEPGQVDEPFASKFIGRMNMGICFPS</sequence>
<protein>
    <recommendedName>
        <fullName evidence="8">TPX2 C-terminal domain-containing protein</fullName>
    </recommendedName>
</protein>
<dbReference type="PhylomeDB" id="A0A068TTA3"/>
<dbReference type="GO" id="GO:0005874">
    <property type="term" value="C:microtubule"/>
    <property type="evidence" value="ECO:0007669"/>
    <property type="project" value="UniProtKB-KW"/>
</dbReference>
<dbReference type="FunCoup" id="A0A068TTA3">
    <property type="interactions" value="27"/>
</dbReference>
<dbReference type="GO" id="GO:0008017">
    <property type="term" value="F:microtubule binding"/>
    <property type="evidence" value="ECO:0007669"/>
    <property type="project" value="InterPro"/>
</dbReference>
<keyword evidence="3" id="KW-0963">Cytoplasm</keyword>
<feature type="compositionally biased region" description="Polar residues" evidence="7">
    <location>
        <begin position="250"/>
        <end position="268"/>
    </location>
</feature>
<feature type="coiled-coil region" evidence="6">
    <location>
        <begin position="285"/>
        <end position="312"/>
    </location>
</feature>
<dbReference type="GO" id="GO:0000226">
    <property type="term" value="P:microtubule cytoskeleton organization"/>
    <property type="evidence" value="ECO:0007669"/>
    <property type="project" value="InterPro"/>
</dbReference>
<evidence type="ECO:0000256" key="2">
    <source>
        <dbReference type="ARBA" id="ARBA00005885"/>
    </source>
</evidence>
<dbReference type="OrthoDB" id="1925970at2759"/>
<evidence type="ECO:0000256" key="3">
    <source>
        <dbReference type="ARBA" id="ARBA00022490"/>
    </source>
</evidence>
<dbReference type="Gramene" id="CDO99169">
    <property type="protein sequence ID" value="CDO99169"/>
    <property type="gene ID" value="GSCOC_T00026219001"/>
</dbReference>
<feature type="region of interest" description="Disordered" evidence="7">
    <location>
        <begin position="209"/>
        <end position="268"/>
    </location>
</feature>
<evidence type="ECO:0000256" key="1">
    <source>
        <dbReference type="ARBA" id="ARBA00004245"/>
    </source>
</evidence>
<keyword evidence="6" id="KW-0175">Coiled coil</keyword>
<dbReference type="Proteomes" id="UP000295252">
    <property type="component" value="Chromosome V"/>
</dbReference>
<feature type="domain" description="TPX2 C-terminal" evidence="8">
    <location>
        <begin position="271"/>
        <end position="345"/>
    </location>
</feature>
<comment type="subcellular location">
    <subcellularLocation>
        <location evidence="1">Cytoplasm</location>
        <location evidence="1">Cytoskeleton</location>
    </subcellularLocation>
</comment>
<feature type="compositionally biased region" description="Basic and acidic residues" evidence="7">
    <location>
        <begin position="140"/>
        <end position="155"/>
    </location>
</feature>
<dbReference type="InParanoid" id="A0A068TTA3"/>
<name>A0A068TTA3_COFCA</name>
<evidence type="ECO:0000313" key="10">
    <source>
        <dbReference type="Proteomes" id="UP000295252"/>
    </source>
</evidence>
<dbReference type="OMA" id="PDEEDTC"/>
<dbReference type="Pfam" id="PF06886">
    <property type="entry name" value="TPX2"/>
    <property type="match status" value="1"/>
</dbReference>
<dbReference type="AlphaFoldDB" id="A0A068TTA3"/>
<dbReference type="InterPro" id="IPR044806">
    <property type="entry name" value="WVD2/WDL1-4"/>
</dbReference>